<dbReference type="EMBL" id="KY290955">
    <property type="protein sequence ID" value="APU01474.1"/>
    <property type="molecule type" value="Genomic_DNA"/>
</dbReference>
<evidence type="ECO:0000313" key="2">
    <source>
        <dbReference type="Proteomes" id="UP000225215"/>
    </source>
</evidence>
<dbReference type="Proteomes" id="UP000225215">
    <property type="component" value="Segment"/>
</dbReference>
<dbReference type="Pfam" id="PF06841">
    <property type="entry name" value="Phage_T4_gp19"/>
    <property type="match status" value="1"/>
</dbReference>
<proteinExistence type="predicted"/>
<organism evidence="1 2">
    <name type="scientific">Aeromonas phage 65.2</name>
    <dbReference type="NCBI Taxonomy" id="1932896"/>
    <lineage>
        <taxon>Viruses</taxon>
        <taxon>Duplodnaviria</taxon>
        <taxon>Heunggongvirae</taxon>
        <taxon>Uroviricota</taxon>
        <taxon>Caudoviricetes</taxon>
        <taxon>Pantevenvirales</taxon>
        <taxon>Straboviridae</taxon>
        <taxon>Emmerichvirinae</taxon>
        <taxon>Ishigurovirus</taxon>
        <taxon>Ishigurovirus osborne</taxon>
    </lineage>
</organism>
<name>A0A219YBT7_9CAUD</name>
<reference evidence="1 2" key="1">
    <citation type="journal article" date="2017" name="Sci. Rep.">
        <title>Characterization and diversity of phages infecting Aeromonas salmonicida subsp. salmonicida.</title>
        <authorList>
            <person name="Vincent A.T."/>
            <person name="Paquet V.E."/>
            <person name="Bernatchez A."/>
            <person name="Tremblay D.M."/>
            <person name="Moineau S."/>
            <person name="Charette S.J."/>
        </authorList>
    </citation>
    <scope>NUCLEOTIDE SEQUENCE [LARGE SCALE GENOMIC DNA]</scope>
</reference>
<protein>
    <submittedName>
        <fullName evidence="1">Tail fibers</fullName>
    </submittedName>
</protein>
<dbReference type="InterPro" id="IPR010667">
    <property type="entry name" value="Phage_T4_Gp19"/>
</dbReference>
<evidence type="ECO:0000313" key="1">
    <source>
        <dbReference type="EMBL" id="APU01474.1"/>
    </source>
</evidence>
<dbReference type="GO" id="GO:0005198">
    <property type="term" value="F:structural molecule activity"/>
    <property type="evidence" value="ECO:0007669"/>
    <property type="project" value="InterPro"/>
</dbReference>
<sequence>MDLTDVTRAFGNGDLARPNLFEVEIPFMGDSLRFKVKAASMPAATVEPVILGYQNKKMKLAGDRTFDDWTITVYNDPEHNTRQQFIEWQNLAQALGRNINGEAPATYKKEATVHQLDRAGNRTRSYTIFGLWPSQISELALDWDTGSEVEMFEVVTTLDWWE</sequence>
<accession>A0A219YBT7</accession>